<accession>A0A380U006</accession>
<evidence type="ECO:0000259" key="4">
    <source>
        <dbReference type="Pfam" id="PF20155"/>
    </source>
</evidence>
<dbReference type="AlphaFoldDB" id="A0A380U006"/>
<reference evidence="5 6" key="1">
    <citation type="submission" date="2018-06" db="EMBL/GenBank/DDBJ databases">
        <authorList>
            <consortium name="Pathogen Informatics"/>
            <person name="Doyle S."/>
        </authorList>
    </citation>
    <scope>NUCLEOTIDE SEQUENCE [LARGE SCALE GENOMIC DNA]</scope>
    <source>
        <strain evidence="5 6">NCTC10801</strain>
    </source>
</reference>
<feature type="coiled-coil region" evidence="1">
    <location>
        <begin position="440"/>
        <end position="483"/>
    </location>
</feature>
<evidence type="ECO:0000313" key="5">
    <source>
        <dbReference type="EMBL" id="SUT93622.1"/>
    </source>
</evidence>
<keyword evidence="6" id="KW-1185">Reference proteome</keyword>
<protein>
    <submittedName>
        <fullName evidence="5">Phage tape measure protein</fullName>
    </submittedName>
</protein>
<feature type="domain" description="Bacteriophage tail tape measure C-terminal" evidence="3">
    <location>
        <begin position="850"/>
        <end position="923"/>
    </location>
</feature>
<keyword evidence="1" id="KW-0175">Coiled coil</keyword>
<gene>
    <name evidence="5" type="ORF">NCTC10801_01991</name>
</gene>
<feature type="coiled-coil region" evidence="1">
    <location>
        <begin position="809"/>
        <end position="850"/>
    </location>
</feature>
<name>A0A380U006_9PAST</name>
<evidence type="ECO:0000313" key="6">
    <source>
        <dbReference type="Proteomes" id="UP000254649"/>
    </source>
</evidence>
<dbReference type="Pfam" id="PF06120">
    <property type="entry name" value="Phage_HK97_TLTM"/>
    <property type="match status" value="1"/>
</dbReference>
<dbReference type="Pfam" id="PF09718">
    <property type="entry name" value="Tape_meas_lam_C"/>
    <property type="match status" value="1"/>
</dbReference>
<evidence type="ECO:0000259" key="3">
    <source>
        <dbReference type="Pfam" id="PF09718"/>
    </source>
</evidence>
<feature type="domain" description="Tail length tape measure" evidence="2">
    <location>
        <begin position="389"/>
        <end position="671"/>
    </location>
</feature>
<dbReference type="NCBIfam" id="TIGR01541">
    <property type="entry name" value="tape_meas_lam_C"/>
    <property type="match status" value="1"/>
</dbReference>
<dbReference type="InterPro" id="IPR009302">
    <property type="entry name" value="Tail_length_tape_measure"/>
</dbReference>
<feature type="coiled-coil region" evidence="1">
    <location>
        <begin position="697"/>
        <end position="724"/>
    </location>
</feature>
<dbReference type="InterPro" id="IPR013491">
    <property type="entry name" value="Tape_meas_N"/>
</dbReference>
<dbReference type="Proteomes" id="UP000254649">
    <property type="component" value="Unassembled WGS sequence"/>
</dbReference>
<organism evidence="5 6">
    <name type="scientific">[Actinobacillus] rossii</name>
    <dbReference type="NCBI Taxonomy" id="123820"/>
    <lineage>
        <taxon>Bacteria</taxon>
        <taxon>Pseudomonadati</taxon>
        <taxon>Pseudomonadota</taxon>
        <taxon>Gammaproteobacteria</taxon>
        <taxon>Pasteurellales</taxon>
        <taxon>Pasteurellaceae</taxon>
    </lineage>
</organism>
<dbReference type="EMBL" id="UFRQ01000003">
    <property type="protein sequence ID" value="SUT93622.1"/>
    <property type="molecule type" value="Genomic_DNA"/>
</dbReference>
<sequence length="1078" mass="115560">MSSLGELNIQLALNTVEFQNGLTRAQYKARQFSDRTTQYLNNIEKAANNINRTANLDFWGGNLVSGAKSLVNVADGYTEISNKMNLVSSSSTESAARLQTVFDISLKTNQSVQATSDVYQRFAQNAQALGISQAQVANLTETVSKAVAVSGASVASAQAALMQFGQSLASGVFRGQEFNSVMEQTPALAQAIAHGLGVTTGELRSMANDGKLTMDVLIPALEKAKASVDSQFATRVLTVSAAFENLNTATMKWIGDMDSATGVTQNLASVIQVASEYLSLLAGSTASVAAGWGIGRLKEYISAMREKTTATRNAVVAQATLATANREAAQQAVNLALLQREQARTANEIAVADTLITQRKATLTSAITHEQTALKALNAAKKQSNLLTRGMSNAIGFLGGPVGVVTTALGIGAAAWFDYSQKTEDAHKKALAFANDLPKLREELEKLNSIQLSAEQAKAEESIIAQQKEVDKLSRKITELQKTIANTPKFEVITDDSGFEITIDNAKKLAQLNRTLSTTKADLQVAQEKLNDTQDIGTAISEQLADRTEKMIGFVERYSDLTLTSENRINTWAESASSAVGDFDGLTVSVNGLSGALAKLSGMSITIPSADKVAPQLSDAAKQLIEKSKRQAAISKEKDPNKKAKLRAEDYALSLDKSKFSEYDISQIQAQKEAEYLASEIGGARGKKSKGAGTDYQKQYTDQLTEMQQRLAELNAKAADGQTSQYQEVKKLTQDIATNAEKYKNFGAEGLAKLQSMAAQIDSASQQVAISQFSYDNSERLAAMEFELTLLGKTRSEQELLNYNHQLDIEAAKLKIGMSQENIVKLDEEIAKLKERRAEIEKQNAEYKGNAINGVKEGMSQIEADVTNVAGNISNITVSAFDGMSSAITDLVMTGKADFRSLATSIISDISKMIIKMMLFNAIKQGMSAMGFGFADGGYVGGYAKGGLVGFDDGGFTGFGGKYTPAGIVHKGEYVLTKEATSRIGLNYLNYLNYGTTRGFANGGAVGNVTSYAKSVQSGTTGNVSVKVINNGEPTQADVSTKQNGNELEITVELMQRIARKETNNAIQNNFRAGGVFA</sequence>
<dbReference type="InterPro" id="IPR006431">
    <property type="entry name" value="Phage_tape_meas_C"/>
</dbReference>
<dbReference type="OrthoDB" id="79849at2"/>
<dbReference type="Pfam" id="PF20155">
    <property type="entry name" value="TMP_3"/>
    <property type="match status" value="1"/>
</dbReference>
<evidence type="ECO:0000259" key="2">
    <source>
        <dbReference type="Pfam" id="PF06120"/>
    </source>
</evidence>
<proteinExistence type="predicted"/>
<dbReference type="NCBIfam" id="TIGR02675">
    <property type="entry name" value="tape_meas_nterm"/>
    <property type="match status" value="1"/>
</dbReference>
<evidence type="ECO:0000256" key="1">
    <source>
        <dbReference type="SAM" id="Coils"/>
    </source>
</evidence>
<feature type="domain" description="Tape measure protein N-terminal" evidence="4">
    <location>
        <begin position="68"/>
        <end position="258"/>
    </location>
</feature>